<proteinExistence type="inferred from homology"/>
<comment type="subcellular location">
    <subcellularLocation>
        <location evidence="2">Secreted</location>
    </subcellularLocation>
</comment>
<comment type="pathway">
    <text evidence="3">Glycan metabolism; cellulose degradation.</text>
</comment>
<evidence type="ECO:0000256" key="10">
    <source>
        <dbReference type="ARBA" id="ARBA00023277"/>
    </source>
</evidence>
<evidence type="ECO:0000256" key="14">
    <source>
        <dbReference type="ARBA" id="ARBA00039579"/>
    </source>
</evidence>
<evidence type="ECO:0000256" key="4">
    <source>
        <dbReference type="ARBA" id="ARBA00005336"/>
    </source>
</evidence>
<dbReference type="EC" id="3.2.1.21" evidence="5"/>
<evidence type="ECO:0000256" key="13">
    <source>
        <dbReference type="ARBA" id="ARBA00024983"/>
    </source>
</evidence>
<dbReference type="InterPro" id="IPR036962">
    <property type="entry name" value="Glyco_hydro_3_N_sf"/>
</dbReference>
<evidence type="ECO:0000256" key="15">
    <source>
        <dbReference type="ARBA" id="ARBA00041276"/>
    </source>
</evidence>
<evidence type="ECO:0000313" key="20">
    <source>
        <dbReference type="EMBL" id="CAE6482414.1"/>
    </source>
</evidence>
<dbReference type="Pfam" id="PF14310">
    <property type="entry name" value="Fn3-like"/>
    <property type="match status" value="1"/>
</dbReference>
<feature type="domain" description="Fibronectin type III-like" evidence="19">
    <location>
        <begin position="684"/>
        <end position="754"/>
    </location>
</feature>
<keyword evidence="10" id="KW-0119">Carbohydrate metabolism</keyword>
<evidence type="ECO:0000256" key="16">
    <source>
        <dbReference type="ARBA" id="ARBA00041601"/>
    </source>
</evidence>
<name>A0A8H3H3T3_9AGAM</name>
<dbReference type="InterPro" id="IPR050288">
    <property type="entry name" value="Cellulose_deg_GH3"/>
</dbReference>
<dbReference type="PANTHER" id="PTHR42715">
    <property type="entry name" value="BETA-GLUCOSIDASE"/>
    <property type="match status" value="1"/>
</dbReference>
<comment type="similarity">
    <text evidence="4">Belongs to the glycosyl hydrolase 3 family.</text>
</comment>
<dbReference type="Pfam" id="PF00933">
    <property type="entry name" value="Glyco_hydro_3"/>
    <property type="match status" value="1"/>
</dbReference>
<dbReference type="InterPro" id="IPR017853">
    <property type="entry name" value="GH"/>
</dbReference>
<evidence type="ECO:0000256" key="5">
    <source>
        <dbReference type="ARBA" id="ARBA00012744"/>
    </source>
</evidence>
<comment type="caution">
    <text evidence="20">The sequence shown here is derived from an EMBL/GenBank/DDBJ whole genome shotgun (WGS) entry which is preliminary data.</text>
</comment>
<dbReference type="InterPro" id="IPR013783">
    <property type="entry name" value="Ig-like_fold"/>
</dbReference>
<keyword evidence="8" id="KW-0378">Hydrolase</keyword>
<evidence type="ECO:0000256" key="18">
    <source>
        <dbReference type="SAM" id="SignalP"/>
    </source>
</evidence>
<evidence type="ECO:0000256" key="17">
    <source>
        <dbReference type="ARBA" id="ARBA00041808"/>
    </source>
</evidence>
<dbReference type="Gene3D" id="2.60.40.10">
    <property type="entry name" value="Immunoglobulins"/>
    <property type="match status" value="1"/>
</dbReference>
<feature type="signal peptide" evidence="18">
    <location>
        <begin position="1"/>
        <end position="19"/>
    </location>
</feature>
<accession>A0A8H3H3T3</accession>
<keyword evidence="7 18" id="KW-0732">Signal</keyword>
<dbReference type="GO" id="GO:0008422">
    <property type="term" value="F:beta-glucosidase activity"/>
    <property type="evidence" value="ECO:0007669"/>
    <property type="project" value="UniProtKB-EC"/>
</dbReference>
<dbReference type="PANTHER" id="PTHR42715:SF12">
    <property type="entry name" value="BETA-GLUCOSIDASE G-RELATED"/>
    <property type="match status" value="1"/>
</dbReference>
<evidence type="ECO:0000256" key="7">
    <source>
        <dbReference type="ARBA" id="ARBA00022729"/>
    </source>
</evidence>
<comment type="function">
    <text evidence="13">Beta-glucosidases are one of a number of cellulolytic enzymes involved in the degradation of cellulosic biomass. Catalyzes the last step releasing glucose from the inhibitory cellobiose.</text>
</comment>
<protein>
    <recommendedName>
        <fullName evidence="14">Probable beta-glucosidase G</fullName>
        <ecNumber evidence="5">3.2.1.21</ecNumber>
    </recommendedName>
    <alternativeName>
        <fullName evidence="15">Beta-D-glucoside glucohydrolase G</fullName>
    </alternativeName>
    <alternativeName>
        <fullName evidence="16">Cellobiase G</fullName>
    </alternativeName>
    <alternativeName>
        <fullName evidence="17">Gentiobiase G</fullName>
    </alternativeName>
</protein>
<dbReference type="Gene3D" id="3.20.20.300">
    <property type="entry name" value="Glycoside hydrolase, family 3, N-terminal domain"/>
    <property type="match status" value="1"/>
</dbReference>
<dbReference type="InterPro" id="IPR001764">
    <property type="entry name" value="Glyco_hydro_3_N"/>
</dbReference>
<dbReference type="Pfam" id="PF01915">
    <property type="entry name" value="Glyco_hydro_3_C"/>
    <property type="match status" value="1"/>
</dbReference>
<feature type="chain" id="PRO_5034904893" description="Probable beta-glucosidase G" evidence="18">
    <location>
        <begin position="20"/>
        <end position="765"/>
    </location>
</feature>
<evidence type="ECO:0000256" key="6">
    <source>
        <dbReference type="ARBA" id="ARBA00022525"/>
    </source>
</evidence>
<dbReference type="AlphaFoldDB" id="A0A8H3H3T3"/>
<dbReference type="SUPFAM" id="SSF51445">
    <property type="entry name" value="(Trans)glycosidases"/>
    <property type="match status" value="1"/>
</dbReference>
<evidence type="ECO:0000256" key="9">
    <source>
        <dbReference type="ARBA" id="ARBA00023180"/>
    </source>
</evidence>
<comment type="catalytic activity">
    <reaction evidence="1">
        <text>Hydrolysis of terminal, non-reducing beta-D-glucosyl residues with release of beta-D-glucose.</text>
        <dbReference type="EC" id="3.2.1.21"/>
    </reaction>
</comment>
<dbReference type="EMBL" id="CAJMWX010001343">
    <property type="protein sequence ID" value="CAE6482414.1"/>
    <property type="molecule type" value="Genomic_DNA"/>
</dbReference>
<keyword evidence="9" id="KW-0325">Glycoprotein</keyword>
<sequence length="765" mass="82489">MHRSVLLASLSFYLSLSAASNEERRQNNNSTWSGPVANGGNAWKDAFAKAKEITAQMTVEEKVNITTGQGLYSACAGNTRGVPRLNIPPFCLQDGPAGVRPVDFASQFPAQITVGATWDRGLIYERAAAIGAEFRGKGVHVALAPSTGGPLGRSPLGGRNWEGFSSDPYLSSIGSYLSVKGIQDQGVIATSKHYSVYEQETNRNPKITAEGSPLPISSDVNDATFHETYLPSFVEAVRAGTGAIMCSYNRVNGSHGCEDDVTLNQILKGELDYQGYVVSDWFAHWTNVGAALGGMDMTMPGVGLWGADLVTLVNDGTIPLARLDDMIHRILTPYYALGQDKDFPSLQFYTGGTESTDYPALFEGNTNVNVQADHYKVIRKIGEDSATLLKNVRTNGGGLPLNKSKFLAVFGQDAGANPGGLLACGVANGCSADHANNGTVSIGGGSGAAYAPYIITPLEGIQSRARANATQVNWMLDDLDLATAKTNAMIADTSIVFTYSYQTEFVDRDNLTLWSNGDELIKTVAAECNNTIVVIHSGQQVLMESWIENPNVTAVVFAYYPGQETGNAIASVLFGEVNPSGKASLPFTLAKSTSDYPPNGIYTENVTDPHVVFEEGNLIDYRWFDAKNVTPRFEFGFGLSFTTFEYSDIKLQSTPGHDGKATLYDVAYTVTASVKNTGSVSGCEVAQLYLSYPASQTKQPVRSLRGFDKLCLKKGETKTATFKLRQKDHAVWDVVRQTWTIPKGEFTVHVGSSSRTLPLKTTFTV</sequence>
<dbReference type="Proteomes" id="UP000663888">
    <property type="component" value="Unassembled WGS sequence"/>
</dbReference>
<keyword evidence="6" id="KW-0964">Secreted</keyword>
<evidence type="ECO:0000256" key="11">
    <source>
        <dbReference type="ARBA" id="ARBA00023295"/>
    </source>
</evidence>
<dbReference type="FunFam" id="3.20.20.300:FF:000002">
    <property type="entry name" value="Probable beta-glucosidase"/>
    <property type="match status" value="1"/>
</dbReference>
<dbReference type="InterPro" id="IPR002772">
    <property type="entry name" value="Glyco_hydro_3_C"/>
</dbReference>
<evidence type="ECO:0000256" key="3">
    <source>
        <dbReference type="ARBA" id="ARBA00004987"/>
    </source>
</evidence>
<dbReference type="InterPro" id="IPR026891">
    <property type="entry name" value="Fn3-like"/>
</dbReference>
<dbReference type="InterPro" id="IPR036881">
    <property type="entry name" value="Glyco_hydro_3_C_sf"/>
</dbReference>
<dbReference type="FunFam" id="2.60.40.10:FF:000495">
    <property type="entry name" value="Periplasmic beta-glucosidase"/>
    <property type="match status" value="1"/>
</dbReference>
<dbReference type="GO" id="GO:0005576">
    <property type="term" value="C:extracellular region"/>
    <property type="evidence" value="ECO:0007669"/>
    <property type="project" value="UniProtKB-SubCell"/>
</dbReference>
<reference evidence="20" key="1">
    <citation type="submission" date="2021-01" db="EMBL/GenBank/DDBJ databases">
        <authorList>
            <person name="Kaushik A."/>
        </authorList>
    </citation>
    <scope>NUCLEOTIDE SEQUENCE</scope>
    <source>
        <strain evidence="20">AG4-R118</strain>
    </source>
</reference>
<evidence type="ECO:0000256" key="1">
    <source>
        <dbReference type="ARBA" id="ARBA00000448"/>
    </source>
</evidence>
<organism evidence="20 21">
    <name type="scientific">Rhizoctonia solani</name>
    <dbReference type="NCBI Taxonomy" id="456999"/>
    <lineage>
        <taxon>Eukaryota</taxon>
        <taxon>Fungi</taxon>
        <taxon>Dikarya</taxon>
        <taxon>Basidiomycota</taxon>
        <taxon>Agaricomycotina</taxon>
        <taxon>Agaricomycetes</taxon>
        <taxon>Cantharellales</taxon>
        <taxon>Ceratobasidiaceae</taxon>
        <taxon>Rhizoctonia</taxon>
    </lineage>
</organism>
<evidence type="ECO:0000313" key="21">
    <source>
        <dbReference type="Proteomes" id="UP000663888"/>
    </source>
</evidence>
<evidence type="ECO:0000256" key="12">
    <source>
        <dbReference type="ARBA" id="ARBA00023326"/>
    </source>
</evidence>
<evidence type="ECO:0000256" key="8">
    <source>
        <dbReference type="ARBA" id="ARBA00022801"/>
    </source>
</evidence>
<keyword evidence="11" id="KW-0326">Glycosidase</keyword>
<dbReference type="Gene3D" id="3.40.50.1700">
    <property type="entry name" value="Glycoside hydrolase family 3 C-terminal domain"/>
    <property type="match status" value="1"/>
</dbReference>
<dbReference type="PRINTS" id="PR00133">
    <property type="entry name" value="GLHYDRLASE3"/>
</dbReference>
<dbReference type="SUPFAM" id="SSF52279">
    <property type="entry name" value="Beta-D-glucan exohydrolase, C-terminal domain"/>
    <property type="match status" value="1"/>
</dbReference>
<evidence type="ECO:0000259" key="19">
    <source>
        <dbReference type="SMART" id="SM01217"/>
    </source>
</evidence>
<dbReference type="SMART" id="SM01217">
    <property type="entry name" value="Fn3_like"/>
    <property type="match status" value="1"/>
</dbReference>
<evidence type="ECO:0000256" key="2">
    <source>
        <dbReference type="ARBA" id="ARBA00004613"/>
    </source>
</evidence>
<keyword evidence="12" id="KW-0624">Polysaccharide degradation</keyword>
<dbReference type="GO" id="GO:0009251">
    <property type="term" value="P:glucan catabolic process"/>
    <property type="evidence" value="ECO:0007669"/>
    <property type="project" value="TreeGrafter"/>
</dbReference>
<gene>
    <name evidence="20" type="ORF">RDB_LOCUS126897</name>
</gene>